<dbReference type="KEGG" id="sfm:108926454"/>
<reference evidence="5" key="2">
    <citation type="submission" date="2025-08" db="UniProtKB">
        <authorList>
            <consortium name="Ensembl"/>
        </authorList>
    </citation>
    <scope>IDENTIFICATION</scope>
</reference>
<dbReference type="SMART" id="SM00358">
    <property type="entry name" value="DSRM"/>
    <property type="match status" value="3"/>
</dbReference>
<feature type="region of interest" description="Disordered" evidence="3">
    <location>
        <begin position="776"/>
        <end position="827"/>
    </location>
</feature>
<protein>
    <submittedName>
        <fullName evidence="5">Uncharacterized LOC108926454</fullName>
    </submittedName>
</protein>
<sequence length="1138" mass="127306">MASYRRFSDESYKNWLKTTMSLQLLRAGLRRFVEDETETFHDSLRSRVGDARCHANCDVRGQPLKVPPVCEACRLWRDEILENHSNKNGRIYWNNCRPFKWSSEKWEVAKVYMPGGNRAHSRIDQFDISAILNLMTFCTHFQRFVKKLILTEVTNVRNQMMHSPEMKVKKEEMEQHLKKILELAERLQMHAPEMEKLKEEIAQLQNTELSIILEGLDRSGATPQREIIQNLLSVQKMQDLEQQVLKEKIEFLSRCLEEGKNTSIEVEGLRDFLDQNKDLLEELRPQVEQLNEIQQKVQQHDQQLSVLTEKVENLERINNEPVFSADATRYKNHLLELATKNQWPTPTFSEIPKAQGYTGKVEVNGQTFTGHLIHRNIKAAHQEVSKLALEQLSSSTQSLQITEACASVPPDKQSASPYFSSVTVFLNTDISSSEGDCGKEEATESAYKNLAVMLGTDELIPHSSYKLEIQQYFSKCGFRKPEEFFRTDANGKIFCVLKLLGPFTFQGQEGSTKKRHAEQQAAKVALLKLSGVLGQKAVSGDNYKGALKELLEGRGLKPPEYTDILTSEALVAEVGSSTSQNAGSSQNELAQNLPAEIPQELQSKATDQSSIRTDCQLHPVTQAVNTESAGSGQFYVAVKVPVKRVLQGPEAQTKEDAIRAAYTPLGEAFGLGNLTSASSASSIRGIVHDFFSKAQCQCAEDCGITTEGKFICKLDICGDFTFQNQEGTSRKQQAEQEAAKEALTQLATVLDCDLSDANGNYKGKLQELLAKQGEMPSYQTLDGPGVTEPSKKRKADPTSMSVSTEETLSVGDAGNMTMPSVHRSQLSSSKKIRNTEYVCGTQIQRMLRISGFNPSSVKVEDLTSTEQFVFNVKIRLDDFTYQNQQGHGSKKDAIRNTYLKFGQALGICESSTAENECIATVKDYFKNKSFSLPCEETKQEKDKFFGLLSVRSFSYECEGKGPSEQTARQEASSQALYQLACFFNHETAVRMMSNKDAEHNLGLTLKEHNQSDPSFQHAATQYSITVKLCFSNFTLESKEQSKKSARNKLCAQILGLLGEGDNETSISASVRNQVDDWFKKRGLSPPLFDDTSEGAKVTFTVTLSFSHPGWESSVEAAEKKLVGEMMVRLRHLAEEAAV</sequence>
<dbReference type="Gene3D" id="3.30.160.20">
    <property type="match status" value="3"/>
</dbReference>
<dbReference type="GeneTree" id="ENSGT00390000006290"/>
<reference evidence="5" key="3">
    <citation type="submission" date="2025-09" db="UniProtKB">
        <authorList>
            <consortium name="Ensembl"/>
        </authorList>
    </citation>
    <scope>IDENTIFICATION</scope>
</reference>
<evidence type="ECO:0000256" key="1">
    <source>
        <dbReference type="PROSITE-ProRule" id="PRU00266"/>
    </source>
</evidence>
<evidence type="ECO:0000259" key="4">
    <source>
        <dbReference type="PROSITE" id="PS50137"/>
    </source>
</evidence>
<dbReference type="Proteomes" id="UP000694397">
    <property type="component" value="Chromosome 1"/>
</dbReference>
<dbReference type="SUPFAM" id="SSF54768">
    <property type="entry name" value="dsRNA-binding domain-like"/>
    <property type="match status" value="2"/>
</dbReference>
<feature type="coiled-coil region" evidence="2">
    <location>
        <begin position="290"/>
        <end position="317"/>
    </location>
</feature>
<dbReference type="Pfam" id="PF15112">
    <property type="entry name" value="DUF4559"/>
    <property type="match status" value="1"/>
</dbReference>
<dbReference type="PANTHER" id="PTHR35083">
    <property type="entry name" value="RGD1565685 PROTEIN"/>
    <property type="match status" value="1"/>
</dbReference>
<dbReference type="InterPro" id="IPR014720">
    <property type="entry name" value="dsRBD_dom"/>
</dbReference>
<dbReference type="Ensembl" id="ENSSFOT00015035192.2">
    <property type="protein sequence ID" value="ENSSFOP00015034810.1"/>
    <property type="gene ID" value="ENSSFOG00015022169.2"/>
</dbReference>
<dbReference type="PROSITE" id="PS50137">
    <property type="entry name" value="DS_RBD"/>
    <property type="match status" value="1"/>
</dbReference>
<feature type="domain" description="DRBM" evidence="4">
    <location>
        <begin position="943"/>
        <end position="981"/>
    </location>
</feature>
<name>A0A8C9SCS6_SCLFO</name>
<accession>A0A8C9SCS6</accession>
<dbReference type="AlphaFoldDB" id="A0A8C9SCS6"/>
<proteinExistence type="predicted"/>
<dbReference type="OrthoDB" id="9934809at2759"/>
<feature type="coiled-coil region" evidence="2">
    <location>
        <begin position="166"/>
        <end position="214"/>
    </location>
</feature>
<evidence type="ECO:0000256" key="3">
    <source>
        <dbReference type="SAM" id="MobiDB-lite"/>
    </source>
</evidence>
<reference evidence="5 6" key="1">
    <citation type="submission" date="2019-04" db="EMBL/GenBank/DDBJ databases">
        <authorList>
            <consortium name="Wellcome Sanger Institute Data Sharing"/>
        </authorList>
    </citation>
    <scope>NUCLEOTIDE SEQUENCE [LARGE SCALE GENOMIC DNA]</scope>
</reference>
<evidence type="ECO:0000313" key="6">
    <source>
        <dbReference type="Proteomes" id="UP000694397"/>
    </source>
</evidence>
<dbReference type="GO" id="GO:0003723">
    <property type="term" value="F:RNA binding"/>
    <property type="evidence" value="ECO:0007669"/>
    <property type="project" value="UniProtKB-UniRule"/>
</dbReference>
<dbReference type="InterPro" id="IPR027897">
    <property type="entry name" value="DUF4559"/>
</dbReference>
<dbReference type="GeneID" id="108926454"/>
<evidence type="ECO:0000256" key="2">
    <source>
        <dbReference type="SAM" id="Coils"/>
    </source>
</evidence>
<gene>
    <name evidence="5" type="primary">LOC108926454</name>
</gene>
<keyword evidence="1" id="KW-0694">RNA-binding</keyword>
<keyword evidence="2" id="KW-0175">Coiled coil</keyword>
<dbReference type="RefSeq" id="XP_018594645.1">
    <property type="nucleotide sequence ID" value="XM_018739129.1"/>
</dbReference>
<organism evidence="5 6">
    <name type="scientific">Scleropages formosus</name>
    <name type="common">Asian bonytongue</name>
    <name type="synonym">Osteoglossum formosum</name>
    <dbReference type="NCBI Taxonomy" id="113540"/>
    <lineage>
        <taxon>Eukaryota</taxon>
        <taxon>Metazoa</taxon>
        <taxon>Chordata</taxon>
        <taxon>Craniata</taxon>
        <taxon>Vertebrata</taxon>
        <taxon>Euteleostomi</taxon>
        <taxon>Actinopterygii</taxon>
        <taxon>Neopterygii</taxon>
        <taxon>Teleostei</taxon>
        <taxon>Osteoglossocephala</taxon>
        <taxon>Osteoglossomorpha</taxon>
        <taxon>Osteoglossiformes</taxon>
        <taxon>Osteoglossidae</taxon>
        <taxon>Scleropages</taxon>
    </lineage>
</organism>
<dbReference type="PANTHER" id="PTHR35083:SF3">
    <property type="entry name" value="SI:CH211-91P5.3"/>
    <property type="match status" value="1"/>
</dbReference>
<evidence type="ECO:0000313" key="5">
    <source>
        <dbReference type="Ensembl" id="ENSSFOP00015034810.1"/>
    </source>
</evidence>
<feature type="compositionally biased region" description="Polar residues" evidence="3">
    <location>
        <begin position="798"/>
        <end position="807"/>
    </location>
</feature>
<keyword evidence="6" id="KW-1185">Reference proteome</keyword>